<dbReference type="EMBL" id="JAPTYD010000004">
    <property type="protein sequence ID" value="MCZ0961030.1"/>
    <property type="molecule type" value="Genomic_DNA"/>
</dbReference>
<keyword evidence="2" id="KW-1185">Reference proteome</keyword>
<protein>
    <submittedName>
        <fullName evidence="1">Uncharacterized protein</fullName>
    </submittedName>
</protein>
<accession>A0ABT4J1P5</accession>
<comment type="caution">
    <text evidence="1">The sequence shown here is derived from an EMBL/GenBank/DDBJ whole genome shotgun (WGS) entry which is preliminary data.</text>
</comment>
<reference evidence="1" key="1">
    <citation type="submission" date="2022-12" db="EMBL/GenBank/DDBJ databases">
        <title>Paracoccus sp. EF6 isolated from a lake water.</title>
        <authorList>
            <person name="Liu H."/>
        </authorList>
    </citation>
    <scope>NUCLEOTIDE SEQUENCE</scope>
    <source>
        <strain evidence="1">EF6</strain>
    </source>
</reference>
<organism evidence="1 2">
    <name type="scientific">Paracoccus benzoatiresistens</name>
    <dbReference type="NCBI Taxonomy" id="2997341"/>
    <lineage>
        <taxon>Bacteria</taxon>
        <taxon>Pseudomonadati</taxon>
        <taxon>Pseudomonadota</taxon>
        <taxon>Alphaproteobacteria</taxon>
        <taxon>Rhodobacterales</taxon>
        <taxon>Paracoccaceae</taxon>
        <taxon>Paracoccus</taxon>
    </lineage>
</organism>
<evidence type="ECO:0000313" key="1">
    <source>
        <dbReference type="EMBL" id="MCZ0961030.1"/>
    </source>
</evidence>
<dbReference type="Proteomes" id="UP001149822">
    <property type="component" value="Unassembled WGS sequence"/>
</dbReference>
<dbReference type="RefSeq" id="WP_268941030.1">
    <property type="nucleotide sequence ID" value="NZ_JAPTYD010000004.1"/>
</dbReference>
<proteinExistence type="predicted"/>
<name>A0ABT4J1P5_9RHOB</name>
<evidence type="ECO:0000313" key="2">
    <source>
        <dbReference type="Proteomes" id="UP001149822"/>
    </source>
</evidence>
<sequence>MAMRVMEERVTLLERMAGDARDSGRTAVAELYEARLVDYRRYAETLRAAAITSLRWSGPSRSGP</sequence>
<gene>
    <name evidence="1" type="ORF">OU682_05290</name>
</gene>